<sequence>MSGGIRDVSISAQVCPFWLWIIICLITSWIVHCWMEIMRLLISRLGVGKSILGNIMMSVIMGSPIIVGVIKEVNRFSFILFLNGFFVLLVWSWLILDLLDMYS</sequence>
<feature type="transmembrane region" description="Helical" evidence="1">
    <location>
        <begin position="17"/>
        <end position="38"/>
    </location>
</feature>
<organism evidence="2 3">
    <name type="scientific">Catagonus wagneri</name>
    <name type="common">Chacoan peccary</name>
    <dbReference type="NCBI Taxonomy" id="51154"/>
    <lineage>
        <taxon>Eukaryota</taxon>
        <taxon>Metazoa</taxon>
        <taxon>Chordata</taxon>
        <taxon>Craniata</taxon>
        <taxon>Vertebrata</taxon>
        <taxon>Euteleostomi</taxon>
        <taxon>Mammalia</taxon>
        <taxon>Eutheria</taxon>
        <taxon>Laurasiatheria</taxon>
        <taxon>Artiodactyla</taxon>
        <taxon>Suina</taxon>
        <taxon>Tayassuidae</taxon>
        <taxon>Catagonus</taxon>
    </lineage>
</organism>
<evidence type="ECO:0000256" key="1">
    <source>
        <dbReference type="SAM" id="Phobius"/>
    </source>
</evidence>
<name>A0A8C3W9P1_9CETA</name>
<reference evidence="2" key="1">
    <citation type="submission" date="2025-08" db="UniProtKB">
        <authorList>
            <consortium name="Ensembl"/>
        </authorList>
    </citation>
    <scope>IDENTIFICATION</scope>
</reference>
<protein>
    <submittedName>
        <fullName evidence="2">Uncharacterized protein</fullName>
    </submittedName>
</protein>
<proteinExistence type="predicted"/>
<reference evidence="2" key="2">
    <citation type="submission" date="2025-09" db="UniProtKB">
        <authorList>
            <consortium name="Ensembl"/>
        </authorList>
    </citation>
    <scope>IDENTIFICATION</scope>
</reference>
<keyword evidence="1" id="KW-0812">Transmembrane</keyword>
<dbReference type="GeneTree" id="ENSGT00940000182241"/>
<keyword evidence="1" id="KW-0472">Membrane</keyword>
<accession>A0A8C3W9P1</accession>
<feature type="transmembrane region" description="Helical" evidence="1">
    <location>
        <begin position="76"/>
        <end position="96"/>
    </location>
</feature>
<evidence type="ECO:0000313" key="3">
    <source>
        <dbReference type="Proteomes" id="UP000694540"/>
    </source>
</evidence>
<evidence type="ECO:0000313" key="2">
    <source>
        <dbReference type="Ensembl" id="ENSCWAP00000007879.1"/>
    </source>
</evidence>
<keyword evidence="3" id="KW-1185">Reference proteome</keyword>
<keyword evidence="1" id="KW-1133">Transmembrane helix</keyword>
<dbReference type="AlphaFoldDB" id="A0A8C3W9P1"/>
<feature type="transmembrane region" description="Helical" evidence="1">
    <location>
        <begin position="50"/>
        <end position="70"/>
    </location>
</feature>
<dbReference type="Ensembl" id="ENSCWAT00000008581.1">
    <property type="protein sequence ID" value="ENSCWAP00000007879.1"/>
    <property type="gene ID" value="ENSCWAG00000006129.1"/>
</dbReference>
<dbReference type="Proteomes" id="UP000694540">
    <property type="component" value="Unplaced"/>
</dbReference>